<dbReference type="Proteomes" id="UP001604277">
    <property type="component" value="Unassembled WGS sequence"/>
</dbReference>
<sequence length="130" mass="15074">MLRSTHRATATATYHPTRNLDTGKEFIVKEYNEEEMWNKLSKVQTGKQLTMDEFKKSVGYSPVVKELMRQKNVSSHLDNGPKINANSYFTKSFRNNKRRGVAFLKGGNKFYKWINCRQRNRAAFTSGTES</sequence>
<keyword evidence="4" id="KW-1185">Reference proteome</keyword>
<keyword evidence="1" id="KW-0853">WD repeat</keyword>
<evidence type="ECO:0000256" key="1">
    <source>
        <dbReference type="ARBA" id="ARBA00022574"/>
    </source>
</evidence>
<name>A0ABD1S0D4_9LAMI</name>
<dbReference type="EMBL" id="JBFOLJ010000011">
    <property type="protein sequence ID" value="KAL2494171.1"/>
    <property type="molecule type" value="Genomic_DNA"/>
</dbReference>
<evidence type="ECO:0000256" key="2">
    <source>
        <dbReference type="ARBA" id="ARBA00022737"/>
    </source>
</evidence>
<accession>A0ABD1S0D4</accession>
<evidence type="ECO:0000313" key="4">
    <source>
        <dbReference type="Proteomes" id="UP001604277"/>
    </source>
</evidence>
<dbReference type="AlphaFoldDB" id="A0ABD1S0D4"/>
<organism evidence="3 4">
    <name type="scientific">Forsythia ovata</name>
    <dbReference type="NCBI Taxonomy" id="205694"/>
    <lineage>
        <taxon>Eukaryota</taxon>
        <taxon>Viridiplantae</taxon>
        <taxon>Streptophyta</taxon>
        <taxon>Embryophyta</taxon>
        <taxon>Tracheophyta</taxon>
        <taxon>Spermatophyta</taxon>
        <taxon>Magnoliopsida</taxon>
        <taxon>eudicotyledons</taxon>
        <taxon>Gunneridae</taxon>
        <taxon>Pentapetalae</taxon>
        <taxon>asterids</taxon>
        <taxon>lamiids</taxon>
        <taxon>Lamiales</taxon>
        <taxon>Oleaceae</taxon>
        <taxon>Forsythieae</taxon>
        <taxon>Forsythia</taxon>
    </lineage>
</organism>
<proteinExistence type="predicted"/>
<protein>
    <submittedName>
        <fullName evidence="3">WD repeat-containing protein 44-like</fullName>
    </submittedName>
</protein>
<keyword evidence="2" id="KW-0677">Repeat</keyword>
<dbReference type="InterPro" id="IPR040324">
    <property type="entry name" value="WDR44/Dgr2"/>
</dbReference>
<comment type="caution">
    <text evidence="3">The sequence shown here is derived from an EMBL/GenBank/DDBJ whole genome shotgun (WGS) entry which is preliminary data.</text>
</comment>
<dbReference type="PANTHER" id="PTHR14221">
    <property type="entry name" value="WD REPEAT DOMAIN 44"/>
    <property type="match status" value="1"/>
</dbReference>
<gene>
    <name evidence="3" type="ORF">Fot_37928</name>
</gene>
<reference evidence="4" key="1">
    <citation type="submission" date="2024-07" db="EMBL/GenBank/DDBJ databases">
        <title>Two chromosome-level genome assemblies of Korean endemic species Abeliophyllum distichum and Forsythia ovata (Oleaceae).</title>
        <authorList>
            <person name="Jang H."/>
        </authorList>
    </citation>
    <scope>NUCLEOTIDE SEQUENCE [LARGE SCALE GENOMIC DNA]</scope>
</reference>
<evidence type="ECO:0000313" key="3">
    <source>
        <dbReference type="EMBL" id="KAL2494171.1"/>
    </source>
</evidence>
<dbReference type="PANTHER" id="PTHR14221:SF41">
    <property type="entry name" value="TRANSDUCIN_WD40 REPEAT-LIKE SUPERFAMILY PROTEIN"/>
    <property type="match status" value="1"/>
</dbReference>